<feature type="region of interest" description="Disordered" evidence="4">
    <location>
        <begin position="369"/>
        <end position="388"/>
    </location>
</feature>
<dbReference type="InterPro" id="IPR006594">
    <property type="entry name" value="LisH"/>
</dbReference>
<dbReference type="PRINTS" id="PR01743">
    <property type="entry name" value="SSDNABINDING"/>
</dbReference>
<protein>
    <submittedName>
        <fullName evidence="6">Uncharacterized protein</fullName>
    </submittedName>
</protein>
<comment type="caution">
    <text evidence="6">The sequence shown here is derived from an EMBL/GenBank/DDBJ whole genome shotgun (WGS) entry which is preliminary data.</text>
</comment>
<organism evidence="6 7">
    <name type="scientific">Scleropages formosus</name>
    <name type="common">Asian bonytongue</name>
    <name type="synonym">Osteoglossum formosum</name>
    <dbReference type="NCBI Taxonomy" id="113540"/>
    <lineage>
        <taxon>Eukaryota</taxon>
        <taxon>Metazoa</taxon>
        <taxon>Chordata</taxon>
        <taxon>Craniata</taxon>
        <taxon>Vertebrata</taxon>
        <taxon>Euteleostomi</taxon>
        <taxon>Actinopterygii</taxon>
        <taxon>Neopterygii</taxon>
        <taxon>Teleostei</taxon>
        <taxon>Osteoglossocephala</taxon>
        <taxon>Osteoglossomorpha</taxon>
        <taxon>Osteoglossiformes</taxon>
        <taxon>Osteoglossidae</taxon>
        <taxon>Scleropages</taxon>
    </lineage>
</organism>
<dbReference type="GO" id="GO:0045944">
    <property type="term" value="P:positive regulation of transcription by RNA polymerase II"/>
    <property type="evidence" value="ECO:0007669"/>
    <property type="project" value="TreeGrafter"/>
</dbReference>
<dbReference type="PANTHER" id="PTHR12610:SF30">
    <property type="entry name" value="SINGLE-STRANDED DNA-BINDING PROTEIN 4"/>
    <property type="match status" value="1"/>
</dbReference>
<evidence type="ECO:0000313" key="6">
    <source>
        <dbReference type="EMBL" id="KPP70186.1"/>
    </source>
</evidence>
<keyword evidence="2" id="KW-0238">DNA-binding</keyword>
<evidence type="ECO:0000256" key="2">
    <source>
        <dbReference type="ARBA" id="ARBA00023125"/>
    </source>
</evidence>
<evidence type="ECO:0000256" key="3">
    <source>
        <dbReference type="ARBA" id="ARBA00023242"/>
    </source>
</evidence>
<sequence length="388" mass="42995">MIRNPEESGGTNRDLFPSSRLALYVYEYLLHVGAQKSAQTFLSEVSNRSRRASGNRRPWLSEVYHRSLAWGRTASQSDIAALRLVVVQSPTMEGTARPLASTVAALAVTFLERAKAVNATSVDPSTPYDPAFLSFLQIRWEKNITLGEPPGFLHSWWWYVYKNFTTPVGVGKNDAVLSNGSERKLKTWISHLRTVSFPSRDKGSVTSGHRRSPPNAPRLAVFPLLRDKLVFWDLYCAAPDRRETCEHSSEAKAFHDYEQRRMKKRISGGFRVAVEGELRLCSRGPAQACIALIIFGPRVPPERQFDRVAAAALLITEPFPGVSAAQKEKNNQGPASQRILLAGLILGFCGIATLAWLLEPEDSALLDGRSSSAASPSQFRRSSAIQEL</sequence>
<evidence type="ECO:0000313" key="7">
    <source>
        <dbReference type="Proteomes" id="UP000034805"/>
    </source>
</evidence>
<dbReference type="InterPro" id="IPR008116">
    <property type="entry name" value="SSDP_DNA-bd"/>
</dbReference>
<dbReference type="AlphaFoldDB" id="A0A0P7V5Y9"/>
<dbReference type="PANTHER" id="PTHR12610">
    <property type="entry name" value="SINGLE STRANDED DNA BINDING PROTEIN"/>
    <property type="match status" value="1"/>
</dbReference>
<accession>A0A0P7V5Y9</accession>
<gene>
    <name evidence="6" type="ORF">Z043_111005</name>
</gene>
<keyword evidence="3" id="KW-0539">Nucleus</keyword>
<dbReference type="GO" id="GO:0003697">
    <property type="term" value="F:single-stranded DNA binding"/>
    <property type="evidence" value="ECO:0007669"/>
    <property type="project" value="InterPro"/>
</dbReference>
<keyword evidence="5" id="KW-0812">Transmembrane</keyword>
<proteinExistence type="predicted"/>
<dbReference type="PROSITE" id="PS50896">
    <property type="entry name" value="LISH"/>
    <property type="match status" value="1"/>
</dbReference>
<dbReference type="GO" id="GO:0005634">
    <property type="term" value="C:nucleus"/>
    <property type="evidence" value="ECO:0007669"/>
    <property type="project" value="UniProtKB-SubCell"/>
</dbReference>
<evidence type="ECO:0000256" key="1">
    <source>
        <dbReference type="ARBA" id="ARBA00004123"/>
    </source>
</evidence>
<keyword evidence="5" id="KW-0472">Membrane</keyword>
<comment type="subcellular location">
    <subcellularLocation>
        <location evidence="1">Nucleus</location>
    </subcellularLocation>
</comment>
<keyword evidence="5" id="KW-1133">Transmembrane helix</keyword>
<dbReference type="EMBL" id="JARO02003589">
    <property type="protein sequence ID" value="KPP70186.1"/>
    <property type="molecule type" value="Genomic_DNA"/>
</dbReference>
<evidence type="ECO:0000256" key="5">
    <source>
        <dbReference type="SAM" id="Phobius"/>
    </source>
</evidence>
<evidence type="ECO:0000256" key="4">
    <source>
        <dbReference type="SAM" id="MobiDB-lite"/>
    </source>
</evidence>
<reference evidence="6 7" key="1">
    <citation type="submission" date="2015-08" db="EMBL/GenBank/DDBJ databases">
        <title>The genome of the Asian arowana (Scleropages formosus).</title>
        <authorList>
            <person name="Tan M.H."/>
            <person name="Gan H.M."/>
            <person name="Croft L.J."/>
            <person name="Austin C.M."/>
        </authorList>
    </citation>
    <scope>NUCLEOTIDE SEQUENCE [LARGE SCALE GENOMIC DNA]</scope>
    <source>
        <strain evidence="6">Aro1</strain>
    </source>
</reference>
<feature type="transmembrane region" description="Helical" evidence="5">
    <location>
        <begin position="339"/>
        <end position="358"/>
    </location>
</feature>
<dbReference type="Proteomes" id="UP000034805">
    <property type="component" value="Unassembled WGS sequence"/>
</dbReference>
<name>A0A0P7V5Y9_SCLFO</name>